<dbReference type="EMBL" id="ABOX02000004">
    <property type="protein sequence ID" value="EEF62414.1"/>
    <property type="molecule type" value="Genomic_DNA"/>
</dbReference>
<reference evidence="8 9" key="1">
    <citation type="journal article" date="2011" name="J. Bacteriol.">
        <title>Genome sequence of 'Pedosphaera parvula' Ellin514, an aerobic Verrucomicrobial isolate from pasture soil.</title>
        <authorList>
            <person name="Kant R."/>
            <person name="van Passel M.W."/>
            <person name="Sangwan P."/>
            <person name="Palva A."/>
            <person name="Lucas S."/>
            <person name="Copeland A."/>
            <person name="Lapidus A."/>
            <person name="Glavina Del Rio T."/>
            <person name="Dalin E."/>
            <person name="Tice H."/>
            <person name="Bruce D."/>
            <person name="Goodwin L."/>
            <person name="Pitluck S."/>
            <person name="Chertkov O."/>
            <person name="Larimer F.W."/>
            <person name="Land M.L."/>
            <person name="Hauser L."/>
            <person name="Brettin T.S."/>
            <person name="Detter J.C."/>
            <person name="Han S."/>
            <person name="de Vos W.M."/>
            <person name="Janssen P.H."/>
            <person name="Smidt H."/>
        </authorList>
    </citation>
    <scope>NUCLEOTIDE SEQUENCE [LARGE SCALE GENOMIC DNA]</scope>
    <source>
        <strain evidence="8 9">Ellin514</strain>
    </source>
</reference>
<dbReference type="GO" id="GO:0005886">
    <property type="term" value="C:plasma membrane"/>
    <property type="evidence" value="ECO:0007669"/>
    <property type="project" value="InterPro"/>
</dbReference>
<keyword evidence="9" id="KW-1185">Reference proteome</keyword>
<dbReference type="PANTHER" id="PTHR30589:SF0">
    <property type="entry name" value="PHOSPHATIDYLGLYCEROL--PROLIPOPROTEIN DIACYLGLYCERYL TRANSFERASE"/>
    <property type="match status" value="1"/>
</dbReference>
<dbReference type="STRING" id="320771.Cflav_PD5049"/>
<dbReference type="RefSeq" id="WP_007413294.1">
    <property type="nucleotide sequence ID" value="NZ_ABOX02000004.1"/>
</dbReference>
<keyword evidence="5 7" id="KW-1133">Transmembrane helix</keyword>
<evidence type="ECO:0000256" key="1">
    <source>
        <dbReference type="ARBA" id="ARBA00007150"/>
    </source>
</evidence>
<evidence type="ECO:0000256" key="6">
    <source>
        <dbReference type="ARBA" id="ARBA00023136"/>
    </source>
</evidence>
<dbReference type="Pfam" id="PF01790">
    <property type="entry name" value="LGT"/>
    <property type="match status" value="1"/>
</dbReference>
<dbReference type="InterPro" id="IPR001640">
    <property type="entry name" value="Lgt"/>
</dbReference>
<comment type="caution">
    <text evidence="8">The sequence shown here is derived from an EMBL/GenBank/DDBJ whole genome shotgun (WGS) entry which is preliminary data.</text>
</comment>
<dbReference type="PANTHER" id="PTHR30589">
    <property type="entry name" value="PROLIPOPROTEIN DIACYLGLYCERYL TRANSFERASE"/>
    <property type="match status" value="1"/>
</dbReference>
<sequence>MRSSPYGWLMLAGIIVSICFWSRLAKRDDRLLLIYVSALVGAFLGAKIVYVLAEGWLHFGAPDMWLQLATGKTILGALLGGYLSVEIAKKLVGYHSATGDWFAFIAPIGIILGRIGCFFHGCCTGVACKASWCTLKDAHGVDRWPSVPMEILFNFAAIVTFFLLRRRQKLNGQHFHIYLMAYGIFRFMHEFVREEPHILGPMSGYQIAALAVFALGMMGFIRRQHQPVPAVVSS</sequence>
<feature type="transmembrane region" description="Helical" evidence="7">
    <location>
        <begin position="176"/>
        <end position="192"/>
    </location>
</feature>
<protein>
    <submittedName>
        <fullName evidence="8">Prolipoprotein diacylglyceryl transferase</fullName>
    </submittedName>
</protein>
<feature type="transmembrane region" description="Helical" evidence="7">
    <location>
        <begin position="65"/>
        <end position="85"/>
    </location>
</feature>
<dbReference type="GO" id="GO:0042158">
    <property type="term" value="P:lipoprotein biosynthetic process"/>
    <property type="evidence" value="ECO:0007669"/>
    <property type="project" value="InterPro"/>
</dbReference>
<name>B9XBU6_PEDPL</name>
<dbReference type="AlphaFoldDB" id="B9XBU6"/>
<dbReference type="OrthoDB" id="871140at2"/>
<organism evidence="8 9">
    <name type="scientific">Pedosphaera parvula (strain Ellin514)</name>
    <dbReference type="NCBI Taxonomy" id="320771"/>
    <lineage>
        <taxon>Bacteria</taxon>
        <taxon>Pseudomonadati</taxon>
        <taxon>Verrucomicrobiota</taxon>
        <taxon>Pedosphaerae</taxon>
        <taxon>Pedosphaerales</taxon>
        <taxon>Pedosphaeraceae</taxon>
        <taxon>Pedosphaera</taxon>
    </lineage>
</organism>
<keyword evidence="8" id="KW-0449">Lipoprotein</keyword>
<dbReference type="GO" id="GO:0008961">
    <property type="term" value="F:phosphatidylglycerol-prolipoprotein diacylglyceryl transferase activity"/>
    <property type="evidence" value="ECO:0007669"/>
    <property type="project" value="InterPro"/>
</dbReference>
<keyword evidence="4 7" id="KW-0812">Transmembrane</keyword>
<keyword evidence="2" id="KW-1003">Cell membrane</keyword>
<evidence type="ECO:0000256" key="4">
    <source>
        <dbReference type="ARBA" id="ARBA00022692"/>
    </source>
</evidence>
<keyword evidence="6 7" id="KW-0472">Membrane</keyword>
<feature type="transmembrane region" description="Helical" evidence="7">
    <location>
        <begin position="6"/>
        <end position="25"/>
    </location>
</feature>
<accession>B9XBU6</accession>
<feature type="transmembrane region" description="Helical" evidence="7">
    <location>
        <begin position="147"/>
        <end position="164"/>
    </location>
</feature>
<proteinExistence type="inferred from homology"/>
<comment type="similarity">
    <text evidence="1">Belongs to the Lgt family.</text>
</comment>
<feature type="transmembrane region" description="Helical" evidence="7">
    <location>
        <begin position="32"/>
        <end position="53"/>
    </location>
</feature>
<feature type="transmembrane region" description="Helical" evidence="7">
    <location>
        <begin position="204"/>
        <end position="221"/>
    </location>
</feature>
<gene>
    <name evidence="8" type="ORF">Cflav_PD5049</name>
</gene>
<evidence type="ECO:0000313" key="9">
    <source>
        <dbReference type="Proteomes" id="UP000003688"/>
    </source>
</evidence>
<evidence type="ECO:0000256" key="7">
    <source>
        <dbReference type="SAM" id="Phobius"/>
    </source>
</evidence>
<evidence type="ECO:0000256" key="5">
    <source>
        <dbReference type="ARBA" id="ARBA00022989"/>
    </source>
</evidence>
<keyword evidence="3 8" id="KW-0808">Transferase</keyword>
<evidence type="ECO:0000256" key="2">
    <source>
        <dbReference type="ARBA" id="ARBA00022475"/>
    </source>
</evidence>
<evidence type="ECO:0000256" key="3">
    <source>
        <dbReference type="ARBA" id="ARBA00022679"/>
    </source>
</evidence>
<evidence type="ECO:0000313" key="8">
    <source>
        <dbReference type="EMBL" id="EEF62414.1"/>
    </source>
</evidence>
<dbReference type="Proteomes" id="UP000003688">
    <property type="component" value="Unassembled WGS sequence"/>
</dbReference>